<proteinExistence type="predicted"/>
<dbReference type="Gene3D" id="3.40.50.720">
    <property type="entry name" value="NAD(P)-binding Rossmann-like Domain"/>
    <property type="match status" value="1"/>
</dbReference>
<dbReference type="InterPro" id="IPR001236">
    <property type="entry name" value="Lactate/malate_DH_N"/>
</dbReference>
<evidence type="ECO:0000256" key="2">
    <source>
        <dbReference type="ARBA" id="ARBA00017655"/>
    </source>
</evidence>
<keyword evidence="7" id="KW-1185">Reference proteome</keyword>
<feature type="domain" description="Lactate/malate dehydrogenase N-terminal" evidence="5">
    <location>
        <begin position="23"/>
        <end position="146"/>
    </location>
</feature>
<dbReference type="GO" id="GO:0006089">
    <property type="term" value="P:lactate metabolic process"/>
    <property type="evidence" value="ECO:0007669"/>
    <property type="project" value="TreeGrafter"/>
</dbReference>
<evidence type="ECO:0000313" key="7">
    <source>
        <dbReference type="Proteomes" id="UP000694415"/>
    </source>
</evidence>
<reference evidence="6" key="2">
    <citation type="submission" date="2025-09" db="UniProtKB">
        <authorList>
            <consortium name="Ensembl"/>
        </authorList>
    </citation>
    <scope>IDENTIFICATION</scope>
</reference>
<evidence type="ECO:0000313" key="6">
    <source>
        <dbReference type="Ensembl" id="ENSMSIP00000000232.1"/>
    </source>
</evidence>
<evidence type="ECO:0000259" key="5">
    <source>
        <dbReference type="Pfam" id="PF00056"/>
    </source>
</evidence>
<reference evidence="6" key="1">
    <citation type="submission" date="2025-08" db="UniProtKB">
        <authorList>
            <consortium name="Ensembl"/>
        </authorList>
    </citation>
    <scope>IDENTIFICATION</scope>
</reference>
<evidence type="ECO:0000256" key="4">
    <source>
        <dbReference type="ARBA" id="ARBA00043238"/>
    </source>
</evidence>
<organism evidence="6 7">
    <name type="scientific">Mus spicilegus</name>
    <name type="common">Mound-building mouse</name>
    <dbReference type="NCBI Taxonomy" id="10103"/>
    <lineage>
        <taxon>Eukaryota</taxon>
        <taxon>Metazoa</taxon>
        <taxon>Chordata</taxon>
        <taxon>Craniata</taxon>
        <taxon>Vertebrata</taxon>
        <taxon>Euteleostomi</taxon>
        <taxon>Mammalia</taxon>
        <taxon>Eutheria</taxon>
        <taxon>Euarchontoglires</taxon>
        <taxon>Glires</taxon>
        <taxon>Rodentia</taxon>
        <taxon>Myomorpha</taxon>
        <taxon>Muroidea</taxon>
        <taxon>Muridae</taxon>
        <taxon>Murinae</taxon>
        <taxon>Mus</taxon>
        <taxon>Mus</taxon>
    </lineage>
</organism>
<evidence type="ECO:0000256" key="3">
    <source>
        <dbReference type="ARBA" id="ARBA00022490"/>
    </source>
</evidence>
<comment type="subcellular location">
    <subcellularLocation>
        <location evidence="1">Cytoplasm</location>
    </subcellularLocation>
</comment>
<dbReference type="PRINTS" id="PR00086">
    <property type="entry name" value="LLDHDRGNASE"/>
</dbReference>
<dbReference type="AlphaFoldDB" id="A0A8C6G4S2"/>
<dbReference type="GO" id="GO:0005737">
    <property type="term" value="C:cytoplasm"/>
    <property type="evidence" value="ECO:0007669"/>
    <property type="project" value="UniProtKB-SubCell"/>
</dbReference>
<dbReference type="GO" id="GO:0004459">
    <property type="term" value="F:L-lactate dehydrogenase (NAD+) activity"/>
    <property type="evidence" value="ECO:0007669"/>
    <property type="project" value="TreeGrafter"/>
</dbReference>
<dbReference type="PANTHER" id="PTHR43128">
    <property type="entry name" value="L-2-HYDROXYCARBOXYLATE DEHYDROGENASE (NAD(P)(+))"/>
    <property type="match status" value="1"/>
</dbReference>
<protein>
    <recommendedName>
        <fullName evidence="2">L-lactate dehydrogenase A chain</fullName>
    </recommendedName>
    <alternativeName>
        <fullName evidence="4">LDH muscle subunit</fullName>
    </alternativeName>
</protein>
<dbReference type="SUPFAM" id="SSF51735">
    <property type="entry name" value="NAD(P)-binding Rossmann-fold domains"/>
    <property type="match status" value="1"/>
</dbReference>
<dbReference type="Proteomes" id="UP000694415">
    <property type="component" value="Unplaced"/>
</dbReference>
<dbReference type="PANTHER" id="PTHR43128:SF10">
    <property type="entry name" value="L-LACTATE DEHYDROGENASE A CHAIN"/>
    <property type="match status" value="1"/>
</dbReference>
<dbReference type="GO" id="GO:0044283">
    <property type="term" value="P:small molecule biosynthetic process"/>
    <property type="evidence" value="ECO:0007669"/>
    <property type="project" value="UniProtKB-ARBA"/>
</dbReference>
<sequence length="165" mass="18733">IATLKDQLIVNLLKEEQVPQNMITVVGVDAVGIACAMSILTKDLAEELALVDVMEDKLKGTMLYLQYDTLFLKTPKIVSSKDYCVTAKFKLVIITTQARQQEGESRLSLVQRNVNIFKFILPNIMKYSPHCKLLIVSYPVDTLTYCPMYSWTKWNLRCCEGDTDS</sequence>
<dbReference type="InterPro" id="IPR001557">
    <property type="entry name" value="L-lactate/malate_DH"/>
</dbReference>
<dbReference type="Ensembl" id="ENSMSIT00000000314.1">
    <property type="protein sequence ID" value="ENSMSIP00000000232.1"/>
    <property type="gene ID" value="ENSMSIG00000000260.1"/>
</dbReference>
<evidence type="ECO:0000256" key="1">
    <source>
        <dbReference type="ARBA" id="ARBA00004496"/>
    </source>
</evidence>
<name>A0A8C6G4S2_MUSSI</name>
<dbReference type="Pfam" id="PF00056">
    <property type="entry name" value="Ldh_1_N"/>
    <property type="match status" value="1"/>
</dbReference>
<dbReference type="GeneTree" id="ENSGT00940000153201"/>
<keyword evidence="3" id="KW-0963">Cytoplasm</keyword>
<dbReference type="InterPro" id="IPR036291">
    <property type="entry name" value="NAD(P)-bd_dom_sf"/>
</dbReference>
<accession>A0A8C6G4S2</accession>